<dbReference type="InterPro" id="IPR001650">
    <property type="entry name" value="Helicase_C-like"/>
</dbReference>
<dbReference type="GO" id="GO:0006289">
    <property type="term" value="P:nucleotide-excision repair"/>
    <property type="evidence" value="ECO:0007669"/>
    <property type="project" value="TreeGrafter"/>
</dbReference>
<dbReference type="InterPro" id="IPR055227">
    <property type="entry name" value="HRQ1_WHD"/>
</dbReference>
<dbReference type="GO" id="GO:0043138">
    <property type="term" value="F:3'-5' DNA helicase activity"/>
    <property type="evidence" value="ECO:0007669"/>
    <property type="project" value="TreeGrafter"/>
</dbReference>
<evidence type="ECO:0000313" key="7">
    <source>
        <dbReference type="Proteomes" id="UP000232875"/>
    </source>
</evidence>
<dbReference type="CDD" id="cd18797">
    <property type="entry name" value="SF2_C_Hrq"/>
    <property type="match status" value="1"/>
</dbReference>
<dbReference type="GO" id="GO:0005524">
    <property type="term" value="F:ATP binding"/>
    <property type="evidence" value="ECO:0007669"/>
    <property type="project" value="UniProtKB-KW"/>
</dbReference>
<dbReference type="CDD" id="cd17923">
    <property type="entry name" value="DEXHc_Hrq1-like"/>
    <property type="match status" value="1"/>
</dbReference>
<dbReference type="PANTHER" id="PTHR47957">
    <property type="entry name" value="ATP-DEPENDENT HELICASE HRQ1"/>
    <property type="match status" value="1"/>
</dbReference>
<dbReference type="AlphaFoldDB" id="A0A2N1JDG2"/>
<dbReference type="PROSITE" id="PS51192">
    <property type="entry name" value="HELICASE_ATP_BIND_1"/>
    <property type="match status" value="1"/>
</dbReference>
<dbReference type="Gene3D" id="3.40.50.300">
    <property type="entry name" value="P-loop containing nucleotide triphosphate hydrolases"/>
    <property type="match status" value="2"/>
</dbReference>
<keyword evidence="7" id="KW-1185">Reference proteome</keyword>
<gene>
    <name evidence="6" type="ORF">MVES_001690</name>
</gene>
<dbReference type="GO" id="GO:0036297">
    <property type="term" value="P:interstrand cross-link repair"/>
    <property type="evidence" value="ECO:0007669"/>
    <property type="project" value="TreeGrafter"/>
</dbReference>
<evidence type="ECO:0000259" key="5">
    <source>
        <dbReference type="PROSITE" id="PS51194"/>
    </source>
</evidence>
<dbReference type="Pfam" id="PF09369">
    <property type="entry name" value="MZB"/>
    <property type="match status" value="1"/>
</dbReference>
<dbReference type="InterPro" id="IPR014001">
    <property type="entry name" value="Helicase_ATP-bd"/>
</dbReference>
<dbReference type="SMART" id="SM00487">
    <property type="entry name" value="DEXDc"/>
    <property type="match status" value="1"/>
</dbReference>
<sequence length="1002" mass="111624">MKAICPDLIQFGYVLTSTMHNDVEAHRKRKREKDDLYTPVTDTPPYTLLFSFMDRSMSMGKATGKGVVKLGSKPQTKEMFETIQRRNTAFQRAMETMLAACTRSGNDPESVLFESAQSYMPLEPGQEPQDALRKHQRQRLAALMEAHTRPPVREILAQLPSVPWWRDQIVPGGSKTYAAREPVYASPLLRLPAFLREALAVTHGIREMYTHQALAVSAIAHGKHVIVSTGTSSGKSLVYQVPVVRALADDPASTAMCIFPTKALSQDQLQSLQRLLGMCAGLNDVLVAAYDGDTPHDARRHLRDEARVLFTNPDMLHRSILPHEELWRRLFRGLRIVVLDELHVYTGTFGTHVACILRRLRRLCAALGNHDVQFVSCSATIANPEAHFAKLLALDTATIQVVSEDGSPCGQKEWILWNPPLVDDGSEEKVRVSAYTQVSQLLRYLMLHGLRTIVFAKVRRTCEIILRQVREDLARDGHSEMTERVLGYRSGYAPSDRRRIEREMFSGRILGLVATSALELGVDIGSLDAVIMFGMPYSHASMWQQAGRAGRRQKDSLVVLLGEPFSVDQHYMRNPASVFALAHAPLHVDVANELILAPHLQCAALEVPLRVADDALYFGPRLAQLCAQHLERDTAGFYHYTEGRGAQPAHAISIRGAHQDTYRYVDASTGTVLEEVETERVMFEAYQGAVFMHQGVAYLCKEVHHAMRVAVMLRADVRYHTRPRDYTDVDAEEIWRIRSLRHSDVHAFFGRVAITTCVWGYYKVDRHANILDVVEVDGLPLVRGTRGVWIDVPWSLVVAIAAHGVNASAAIHAAEHAVLSLTPLFVASAAEDVRTECTIAKRELSNGRPSRRKRPSRLIFYDKPGFDGGVCAQVFQHLDALLAVALDVIENCPCVDGCPGCIESLACVHEESVSSKLGAQAVLRGLLNRPVFDENEPRRHDRGHAHRFLTPQDSLTHTLCSAPSVPLRDGEPIEVEEMVERNAGAAQKHLDMSLGTPPEEEV</sequence>
<proteinExistence type="predicted"/>
<evidence type="ECO:0000259" key="4">
    <source>
        <dbReference type="PROSITE" id="PS51192"/>
    </source>
</evidence>
<dbReference type="GO" id="GO:0003676">
    <property type="term" value="F:nucleic acid binding"/>
    <property type="evidence" value="ECO:0007669"/>
    <property type="project" value="InterPro"/>
</dbReference>
<dbReference type="PANTHER" id="PTHR47957:SF3">
    <property type="entry name" value="ATP-DEPENDENT HELICASE HRQ1"/>
    <property type="match status" value="1"/>
</dbReference>
<feature type="domain" description="Helicase ATP-binding" evidence="4">
    <location>
        <begin position="216"/>
        <end position="399"/>
    </location>
</feature>
<dbReference type="SMART" id="SM00490">
    <property type="entry name" value="HELICc"/>
    <property type="match status" value="1"/>
</dbReference>
<evidence type="ECO:0000256" key="2">
    <source>
        <dbReference type="ARBA" id="ARBA00022840"/>
    </source>
</evidence>
<dbReference type="SUPFAM" id="SSF52540">
    <property type="entry name" value="P-loop containing nucleoside triphosphate hydrolases"/>
    <property type="match status" value="1"/>
</dbReference>
<dbReference type="EMBL" id="KZ454989">
    <property type="protein sequence ID" value="PKI84573.1"/>
    <property type="molecule type" value="Genomic_DNA"/>
</dbReference>
<organism evidence="6 7">
    <name type="scientific">Malassezia vespertilionis</name>
    <dbReference type="NCBI Taxonomy" id="2020962"/>
    <lineage>
        <taxon>Eukaryota</taxon>
        <taxon>Fungi</taxon>
        <taxon>Dikarya</taxon>
        <taxon>Basidiomycota</taxon>
        <taxon>Ustilaginomycotina</taxon>
        <taxon>Malasseziomycetes</taxon>
        <taxon>Malasseziales</taxon>
        <taxon>Malasseziaceae</taxon>
        <taxon>Malassezia</taxon>
    </lineage>
</organism>
<evidence type="ECO:0008006" key="8">
    <source>
        <dbReference type="Google" id="ProtNLM"/>
    </source>
</evidence>
<dbReference type="Pfam" id="PF00271">
    <property type="entry name" value="Helicase_C"/>
    <property type="match status" value="1"/>
</dbReference>
<dbReference type="InterPro" id="IPR011545">
    <property type="entry name" value="DEAD/DEAH_box_helicase_dom"/>
</dbReference>
<keyword evidence="1" id="KW-0547">Nucleotide-binding</keyword>
<dbReference type="InterPro" id="IPR018973">
    <property type="entry name" value="MZB"/>
</dbReference>
<protein>
    <recommendedName>
        <fullName evidence="8">Hrq1p</fullName>
    </recommendedName>
</protein>
<dbReference type="Proteomes" id="UP000232875">
    <property type="component" value="Unassembled WGS sequence"/>
</dbReference>
<reference evidence="6 7" key="1">
    <citation type="submission" date="2017-10" db="EMBL/GenBank/DDBJ databases">
        <title>A novel species of cold-tolerant Malassezia isolated from bats.</title>
        <authorList>
            <person name="Lorch J.M."/>
            <person name="Palmer J.M."/>
            <person name="Vanderwolf K.J."/>
            <person name="Schmidt K.Z."/>
            <person name="Verant M.L."/>
            <person name="Weller T.J."/>
            <person name="Blehert D.S."/>
        </authorList>
    </citation>
    <scope>NUCLEOTIDE SEQUENCE [LARGE SCALE GENOMIC DNA]</scope>
    <source>
        <strain evidence="6 7">NWHC:44797-103</strain>
    </source>
</reference>
<dbReference type="PROSITE" id="PS51194">
    <property type="entry name" value="HELICASE_CTER"/>
    <property type="match status" value="1"/>
</dbReference>
<dbReference type="Pfam" id="PF00270">
    <property type="entry name" value="DEAD"/>
    <property type="match status" value="1"/>
</dbReference>
<keyword evidence="2" id="KW-0067">ATP-binding</keyword>
<evidence type="ECO:0000313" key="6">
    <source>
        <dbReference type="EMBL" id="PKI84573.1"/>
    </source>
</evidence>
<evidence type="ECO:0000256" key="1">
    <source>
        <dbReference type="ARBA" id="ARBA00022741"/>
    </source>
</evidence>
<accession>A0A2N1JDG2</accession>
<dbReference type="GO" id="GO:0005634">
    <property type="term" value="C:nucleus"/>
    <property type="evidence" value="ECO:0007669"/>
    <property type="project" value="TreeGrafter"/>
</dbReference>
<feature type="domain" description="Helicase C-terminal" evidence="5">
    <location>
        <begin position="437"/>
        <end position="594"/>
    </location>
</feature>
<evidence type="ECO:0000256" key="3">
    <source>
        <dbReference type="SAM" id="MobiDB-lite"/>
    </source>
</evidence>
<name>A0A2N1JDG2_9BASI</name>
<dbReference type="OrthoDB" id="18781at2759"/>
<feature type="region of interest" description="Disordered" evidence="3">
    <location>
        <begin position="983"/>
        <end position="1002"/>
    </location>
</feature>
<dbReference type="Pfam" id="PF22982">
    <property type="entry name" value="WHD_HRQ1"/>
    <property type="match status" value="1"/>
</dbReference>
<dbReference type="InterPro" id="IPR027417">
    <property type="entry name" value="P-loop_NTPase"/>
</dbReference>